<dbReference type="GO" id="GO:0006207">
    <property type="term" value="P:'de novo' pyrimidine nucleobase biosynthetic process"/>
    <property type="evidence" value="ECO:0007669"/>
    <property type="project" value="InterPro"/>
</dbReference>
<dbReference type="OrthoDB" id="43475at2"/>
<keyword evidence="5" id="KW-1185">Reference proteome</keyword>
<evidence type="ECO:0000256" key="1">
    <source>
        <dbReference type="ARBA" id="ARBA00023239"/>
    </source>
</evidence>
<keyword evidence="2" id="KW-0119">Carbohydrate metabolism</keyword>
<dbReference type="GO" id="GO:0019854">
    <property type="term" value="P:L-ascorbic acid catabolic process"/>
    <property type="evidence" value="ECO:0007669"/>
    <property type="project" value="TreeGrafter"/>
</dbReference>
<dbReference type="AlphaFoldDB" id="A0A1A8TMW7"/>
<dbReference type="RefSeq" id="WP_067018318.1">
    <property type="nucleotide sequence ID" value="NZ_FLOB01000009.1"/>
</dbReference>
<dbReference type="STRING" id="1792290.MSP8886_03263"/>
<dbReference type="GO" id="GO:0004590">
    <property type="term" value="F:orotidine-5'-phosphate decarboxylase activity"/>
    <property type="evidence" value="ECO:0007669"/>
    <property type="project" value="InterPro"/>
</dbReference>
<dbReference type="InterPro" id="IPR041710">
    <property type="entry name" value="HPS/KGPDC"/>
</dbReference>
<dbReference type="SUPFAM" id="SSF51366">
    <property type="entry name" value="Ribulose-phoshate binding barrel"/>
    <property type="match status" value="1"/>
</dbReference>
<gene>
    <name evidence="4" type="primary">sgbH</name>
    <name evidence="4" type="ORF">MSP8886_03263</name>
</gene>
<name>A0A1A8TMW7_9GAMM</name>
<dbReference type="Proteomes" id="UP000092544">
    <property type="component" value="Unassembled WGS sequence"/>
</dbReference>
<dbReference type="GO" id="GO:0033982">
    <property type="term" value="F:3-dehydro-L-gulonate-6-phosphate decarboxylase activity"/>
    <property type="evidence" value="ECO:0007669"/>
    <property type="project" value="UniProtKB-EC"/>
</dbReference>
<reference evidence="4 5" key="1">
    <citation type="submission" date="2016-06" db="EMBL/GenBank/DDBJ databases">
        <authorList>
            <person name="Kjaerup R.B."/>
            <person name="Dalgaard T.S."/>
            <person name="Juul-Madsen H.R."/>
        </authorList>
    </citation>
    <scope>NUCLEOTIDE SEQUENCE [LARGE SCALE GENOMIC DNA]</scope>
    <source>
        <strain evidence="4 5">CECT 8886</strain>
    </source>
</reference>
<keyword evidence="1 4" id="KW-0456">Lyase</keyword>
<protein>
    <submittedName>
        <fullName evidence="4">3-keto-L-gulonate-6-phosphate decarboxylase SgbH</fullName>
        <ecNumber evidence="4">4.1.1.85</ecNumber>
    </submittedName>
</protein>
<dbReference type="NCBIfam" id="NF009832">
    <property type="entry name" value="PRK13306.1"/>
    <property type="match status" value="1"/>
</dbReference>
<dbReference type="EC" id="4.1.1.85" evidence="4"/>
<evidence type="ECO:0000259" key="3">
    <source>
        <dbReference type="SMART" id="SM00934"/>
    </source>
</evidence>
<dbReference type="PANTHER" id="PTHR35039">
    <property type="entry name" value="3-KETO-L-GULONATE-6-PHOSPHATE DECARBOXYLASE SGBH-RELATED"/>
    <property type="match status" value="1"/>
</dbReference>
<dbReference type="FunFam" id="3.20.20.70:FF:000022">
    <property type="entry name" value="3-keto-L-gulonate-6-phosphate decarboxylase UlaD"/>
    <property type="match status" value="1"/>
</dbReference>
<evidence type="ECO:0000256" key="2">
    <source>
        <dbReference type="ARBA" id="ARBA00023277"/>
    </source>
</evidence>
<dbReference type="CDD" id="cd04726">
    <property type="entry name" value="KGPDC_HPS"/>
    <property type="match status" value="1"/>
</dbReference>
<proteinExistence type="predicted"/>
<sequence>MTKPLLQMALDSTDIDTAFESVSRVAEQLDVIEVGTILAFAEGMSCVAKMRKKYPNHIIVCDMKVTDASAILTKLALEAGANWVTVSAAAHIETIKAAKKIADQHQGDIQIELYGHWTLEDARAWYDMGVTQAIYHRSRDAELAGVSWTDQDLNKMQKLSDIGIELSITGGIEPADLSLFKHIKVKAFIAGRALASDKGLVVAGSFHNEISKFW</sequence>
<dbReference type="Gene3D" id="3.20.20.70">
    <property type="entry name" value="Aldolase class I"/>
    <property type="match status" value="1"/>
</dbReference>
<dbReference type="InterPro" id="IPR011060">
    <property type="entry name" value="RibuloseP-bd_barrel"/>
</dbReference>
<dbReference type="Pfam" id="PF00215">
    <property type="entry name" value="OMPdecase"/>
    <property type="match status" value="1"/>
</dbReference>
<feature type="domain" description="Orotidine 5'-phosphate decarboxylase" evidence="3">
    <location>
        <begin position="5"/>
        <end position="206"/>
    </location>
</feature>
<dbReference type="EMBL" id="FLOB01000009">
    <property type="protein sequence ID" value="SBS35095.1"/>
    <property type="molecule type" value="Genomic_DNA"/>
</dbReference>
<dbReference type="SMART" id="SM00934">
    <property type="entry name" value="OMPdecase"/>
    <property type="match status" value="1"/>
</dbReference>
<dbReference type="InterPro" id="IPR001754">
    <property type="entry name" value="OMPdeCOase_dom"/>
</dbReference>
<organism evidence="4 5">
    <name type="scientific">Marinomonas spartinae</name>
    <dbReference type="NCBI Taxonomy" id="1792290"/>
    <lineage>
        <taxon>Bacteria</taxon>
        <taxon>Pseudomonadati</taxon>
        <taxon>Pseudomonadota</taxon>
        <taxon>Gammaproteobacteria</taxon>
        <taxon>Oceanospirillales</taxon>
        <taxon>Oceanospirillaceae</taxon>
        <taxon>Marinomonas</taxon>
    </lineage>
</organism>
<evidence type="ECO:0000313" key="5">
    <source>
        <dbReference type="Proteomes" id="UP000092544"/>
    </source>
</evidence>
<dbReference type="InterPro" id="IPR013785">
    <property type="entry name" value="Aldolase_TIM"/>
</dbReference>
<accession>A0A1A8TMW7</accession>
<dbReference type="PANTHER" id="PTHR35039:SF3">
    <property type="entry name" value="3-KETO-L-GULONATE-6-PHOSPHATE DECARBOXYLASE SGBH-RELATED"/>
    <property type="match status" value="1"/>
</dbReference>
<evidence type="ECO:0000313" key="4">
    <source>
        <dbReference type="EMBL" id="SBS35095.1"/>
    </source>
</evidence>